<protein>
    <submittedName>
        <fullName evidence="1">Uncharacterized protein</fullName>
    </submittedName>
</protein>
<dbReference type="EnsemblPlants" id="AET5Gv20512100.10">
    <property type="protein sequence ID" value="AET5Gv20512100.10"/>
    <property type="gene ID" value="AET5Gv20512100"/>
</dbReference>
<evidence type="ECO:0000313" key="1">
    <source>
        <dbReference type="EnsemblPlants" id="AET5Gv20512100.18"/>
    </source>
</evidence>
<reference evidence="2" key="2">
    <citation type="journal article" date="2017" name="Nat. Plants">
        <title>The Aegilops tauschii genome reveals multiple impacts of transposons.</title>
        <authorList>
            <person name="Zhao G."/>
            <person name="Zou C."/>
            <person name="Li K."/>
            <person name="Wang K."/>
            <person name="Li T."/>
            <person name="Gao L."/>
            <person name="Zhang X."/>
            <person name="Wang H."/>
            <person name="Yang Z."/>
            <person name="Liu X."/>
            <person name="Jiang W."/>
            <person name="Mao L."/>
            <person name="Kong X."/>
            <person name="Jiao Y."/>
            <person name="Jia J."/>
        </authorList>
    </citation>
    <scope>NUCLEOTIDE SEQUENCE [LARGE SCALE GENOMIC DNA]</scope>
    <source>
        <strain evidence="2">cv. AL8/78</strain>
    </source>
</reference>
<dbReference type="Gramene" id="AET5Gv20512100.13">
    <property type="protein sequence ID" value="AET5Gv20512100.13"/>
    <property type="gene ID" value="AET5Gv20512100"/>
</dbReference>
<dbReference type="EnsemblPlants" id="AET5Gv20512100.13">
    <property type="protein sequence ID" value="AET5Gv20512100.13"/>
    <property type="gene ID" value="AET5Gv20512100"/>
</dbReference>
<name>A0A453KTU1_AEGTS</name>
<accession>A0A453KTU1</accession>
<reference evidence="2" key="1">
    <citation type="journal article" date="2014" name="Science">
        <title>Ancient hybridizations among the ancestral genomes of bread wheat.</title>
        <authorList>
            <consortium name="International Wheat Genome Sequencing Consortium,"/>
            <person name="Marcussen T."/>
            <person name="Sandve S.R."/>
            <person name="Heier L."/>
            <person name="Spannagl M."/>
            <person name="Pfeifer M."/>
            <person name="Jakobsen K.S."/>
            <person name="Wulff B.B."/>
            <person name="Steuernagel B."/>
            <person name="Mayer K.F."/>
            <person name="Olsen O.A."/>
        </authorList>
    </citation>
    <scope>NUCLEOTIDE SEQUENCE [LARGE SCALE GENOMIC DNA]</scope>
    <source>
        <strain evidence="2">cv. AL8/78</strain>
    </source>
</reference>
<sequence>MQFCKLTGSANVFFKFIFECRQSITLEDMEAPNLCRPPLGDASNGAPLGDISNVDHHSRMTPVPMPGNCEHNFLLFITMSIHIVDEVFLLLLNGCNICSLTRPYPVWISLRKGKSC</sequence>
<keyword evidence="2" id="KW-1185">Reference proteome</keyword>
<dbReference type="Gramene" id="AET5Gv20512100.10">
    <property type="protein sequence ID" value="AET5Gv20512100.10"/>
    <property type="gene ID" value="AET5Gv20512100"/>
</dbReference>
<dbReference type="Proteomes" id="UP000015105">
    <property type="component" value="Chromosome 5D"/>
</dbReference>
<dbReference type="EnsemblPlants" id="AET5Gv20512100.18">
    <property type="protein sequence ID" value="AET5Gv20512100.18"/>
    <property type="gene ID" value="AET5Gv20512100"/>
</dbReference>
<reference evidence="1" key="5">
    <citation type="journal article" date="2021" name="G3 (Bethesda)">
        <title>Aegilops tauschii genome assembly Aet v5.0 features greater sequence contiguity and improved annotation.</title>
        <authorList>
            <person name="Wang L."/>
            <person name="Zhu T."/>
            <person name="Rodriguez J.C."/>
            <person name="Deal K.R."/>
            <person name="Dubcovsky J."/>
            <person name="McGuire P.E."/>
            <person name="Lux T."/>
            <person name="Spannagl M."/>
            <person name="Mayer K.F.X."/>
            <person name="Baldrich P."/>
            <person name="Meyers B.C."/>
            <person name="Huo N."/>
            <person name="Gu Y.Q."/>
            <person name="Zhou H."/>
            <person name="Devos K.M."/>
            <person name="Bennetzen J.L."/>
            <person name="Unver T."/>
            <person name="Budak H."/>
            <person name="Gulick P.J."/>
            <person name="Galiba G."/>
            <person name="Kalapos B."/>
            <person name="Nelson D.R."/>
            <person name="Li P."/>
            <person name="You F.M."/>
            <person name="Luo M.C."/>
            <person name="Dvorak J."/>
        </authorList>
    </citation>
    <scope>NUCLEOTIDE SEQUENCE [LARGE SCALE GENOMIC DNA]</scope>
    <source>
        <strain evidence="1">cv. AL8/78</strain>
    </source>
</reference>
<organism evidence="1 2">
    <name type="scientific">Aegilops tauschii subsp. strangulata</name>
    <name type="common">Goatgrass</name>
    <dbReference type="NCBI Taxonomy" id="200361"/>
    <lineage>
        <taxon>Eukaryota</taxon>
        <taxon>Viridiplantae</taxon>
        <taxon>Streptophyta</taxon>
        <taxon>Embryophyta</taxon>
        <taxon>Tracheophyta</taxon>
        <taxon>Spermatophyta</taxon>
        <taxon>Magnoliopsida</taxon>
        <taxon>Liliopsida</taxon>
        <taxon>Poales</taxon>
        <taxon>Poaceae</taxon>
        <taxon>BOP clade</taxon>
        <taxon>Pooideae</taxon>
        <taxon>Triticodae</taxon>
        <taxon>Triticeae</taxon>
        <taxon>Triticinae</taxon>
        <taxon>Aegilops</taxon>
    </lineage>
</organism>
<proteinExistence type="predicted"/>
<reference evidence="1" key="3">
    <citation type="journal article" date="2017" name="Nature">
        <title>Genome sequence of the progenitor of the wheat D genome Aegilops tauschii.</title>
        <authorList>
            <person name="Luo M.C."/>
            <person name="Gu Y.Q."/>
            <person name="Puiu D."/>
            <person name="Wang H."/>
            <person name="Twardziok S.O."/>
            <person name="Deal K.R."/>
            <person name="Huo N."/>
            <person name="Zhu T."/>
            <person name="Wang L."/>
            <person name="Wang Y."/>
            <person name="McGuire P.E."/>
            <person name="Liu S."/>
            <person name="Long H."/>
            <person name="Ramasamy R.K."/>
            <person name="Rodriguez J.C."/>
            <person name="Van S.L."/>
            <person name="Yuan L."/>
            <person name="Wang Z."/>
            <person name="Xia Z."/>
            <person name="Xiao L."/>
            <person name="Anderson O.D."/>
            <person name="Ouyang S."/>
            <person name="Liang Y."/>
            <person name="Zimin A.V."/>
            <person name="Pertea G."/>
            <person name="Qi P."/>
            <person name="Bennetzen J.L."/>
            <person name="Dai X."/>
            <person name="Dawson M.W."/>
            <person name="Muller H.G."/>
            <person name="Kugler K."/>
            <person name="Rivarola-Duarte L."/>
            <person name="Spannagl M."/>
            <person name="Mayer K.F.X."/>
            <person name="Lu F.H."/>
            <person name="Bevan M.W."/>
            <person name="Leroy P."/>
            <person name="Li P."/>
            <person name="You F.M."/>
            <person name="Sun Q."/>
            <person name="Liu Z."/>
            <person name="Lyons E."/>
            <person name="Wicker T."/>
            <person name="Salzberg S.L."/>
            <person name="Devos K.M."/>
            <person name="Dvorak J."/>
        </authorList>
    </citation>
    <scope>NUCLEOTIDE SEQUENCE [LARGE SCALE GENOMIC DNA]</scope>
    <source>
        <strain evidence="1">cv. AL8/78</strain>
    </source>
</reference>
<dbReference type="AlphaFoldDB" id="A0A453KTU1"/>
<evidence type="ECO:0000313" key="2">
    <source>
        <dbReference type="Proteomes" id="UP000015105"/>
    </source>
</evidence>
<dbReference type="Gramene" id="AET5Gv20512100.18">
    <property type="protein sequence ID" value="AET5Gv20512100.18"/>
    <property type="gene ID" value="AET5Gv20512100"/>
</dbReference>
<reference evidence="1" key="4">
    <citation type="submission" date="2019-03" db="UniProtKB">
        <authorList>
            <consortium name="EnsemblPlants"/>
        </authorList>
    </citation>
    <scope>IDENTIFICATION</scope>
</reference>